<dbReference type="InterPro" id="IPR041380">
    <property type="entry name" value="Acetyltransf_17"/>
</dbReference>
<accession>A0A199NTI1</accession>
<dbReference type="InterPro" id="IPR051554">
    <property type="entry name" value="Acetyltransferase_Eis"/>
</dbReference>
<evidence type="ECO:0000256" key="1">
    <source>
        <dbReference type="SAM" id="MobiDB-lite"/>
    </source>
</evidence>
<feature type="region of interest" description="Disordered" evidence="1">
    <location>
        <begin position="393"/>
        <end position="414"/>
    </location>
</feature>
<name>A0A199NTI1_9MICC</name>
<dbReference type="GO" id="GO:0030649">
    <property type="term" value="P:aminoglycoside antibiotic catabolic process"/>
    <property type="evidence" value="ECO:0007669"/>
    <property type="project" value="TreeGrafter"/>
</dbReference>
<dbReference type="PROSITE" id="PS51186">
    <property type="entry name" value="GNAT"/>
    <property type="match status" value="1"/>
</dbReference>
<dbReference type="InterPro" id="IPR036527">
    <property type="entry name" value="SCP2_sterol-bd_dom_sf"/>
</dbReference>
<dbReference type="Proteomes" id="UP000053171">
    <property type="component" value="Unassembled WGS sequence"/>
</dbReference>
<dbReference type="Gene3D" id="3.30.1050.10">
    <property type="entry name" value="SCP2 sterol-binding domain"/>
    <property type="match status" value="1"/>
</dbReference>
<dbReference type="Pfam" id="PF13527">
    <property type="entry name" value="Acetyltransf_9"/>
    <property type="match status" value="1"/>
</dbReference>
<dbReference type="SUPFAM" id="SSF55729">
    <property type="entry name" value="Acyl-CoA N-acyltransferases (Nat)"/>
    <property type="match status" value="1"/>
</dbReference>
<dbReference type="PANTHER" id="PTHR37817:SF1">
    <property type="entry name" value="N-ACETYLTRANSFERASE EIS"/>
    <property type="match status" value="1"/>
</dbReference>
<reference evidence="3" key="1">
    <citation type="submission" date="2016-06" db="EMBL/GenBank/DDBJ databases">
        <title>Identification of putative biosynthetic pathways for the production of bioactive secondary metabolites by the marine actinomycete Kocuria kristinae RUTW2-3.</title>
        <authorList>
            <person name="Waterworth S.C."/>
            <person name="Walmsley T.A."/>
            <person name="Matongo T."/>
            <person name="Davies-Coleman M.T."/>
            <person name="Dorrington R.A."/>
        </authorList>
    </citation>
    <scope>NUCLEOTIDE SEQUENCE [LARGE SCALE GENOMIC DNA]</scope>
    <source>
        <strain evidence="3">RUTW2-3</strain>
    </source>
</reference>
<keyword evidence="4" id="KW-1185">Reference proteome</keyword>
<feature type="domain" description="N-acetyltransferase" evidence="2">
    <location>
        <begin position="40"/>
        <end position="173"/>
    </location>
</feature>
<dbReference type="CDD" id="cd04301">
    <property type="entry name" value="NAT_SF"/>
    <property type="match status" value="1"/>
</dbReference>
<dbReference type="AlphaFoldDB" id="A0A199NTI1"/>
<dbReference type="InterPro" id="IPR016181">
    <property type="entry name" value="Acyl_CoA_acyltransferase"/>
</dbReference>
<dbReference type="GO" id="GO:0034069">
    <property type="term" value="F:aminoglycoside N-acetyltransferase activity"/>
    <property type="evidence" value="ECO:0007669"/>
    <property type="project" value="TreeGrafter"/>
</dbReference>
<dbReference type="InterPro" id="IPR000182">
    <property type="entry name" value="GNAT_dom"/>
</dbReference>
<dbReference type="EMBL" id="LJBJ02000007">
    <property type="protein sequence ID" value="OAX52125.1"/>
    <property type="molecule type" value="Genomic_DNA"/>
</dbReference>
<proteinExistence type="predicted"/>
<dbReference type="SUPFAM" id="SSF55718">
    <property type="entry name" value="SCP-like"/>
    <property type="match status" value="1"/>
</dbReference>
<dbReference type="Pfam" id="PF17668">
    <property type="entry name" value="Acetyltransf_17"/>
    <property type="match status" value="1"/>
</dbReference>
<evidence type="ECO:0000259" key="2">
    <source>
        <dbReference type="PROSITE" id="PS51186"/>
    </source>
</evidence>
<evidence type="ECO:0000313" key="3">
    <source>
        <dbReference type="EMBL" id="OAX52125.1"/>
    </source>
</evidence>
<dbReference type="RefSeq" id="WP_064725232.1">
    <property type="nucleotide sequence ID" value="NZ_LJBJ02000007.1"/>
</dbReference>
<gene>
    <name evidence="3" type="ORF">AN277_0204715</name>
</gene>
<protein>
    <recommendedName>
        <fullName evidence="2">N-acetyltransferase domain-containing protein</fullName>
    </recommendedName>
</protein>
<comment type="caution">
    <text evidence="3">The sequence shown here is derived from an EMBL/GenBank/DDBJ whole genome shotgun (WGS) entry which is preliminary data.</text>
</comment>
<dbReference type="Gene3D" id="3.40.630.30">
    <property type="match status" value="2"/>
</dbReference>
<sequence>MTLTPFELTRFLDEDGEPTALYRAATRRIALGFYEDPGDAKLQRWNAEHEQQMRAVIRGFTDEDTTLAGLPSAQGPHPVATIFGFPNTVEVGAGAVPAWMITGVGVAPTHRRRGILRRMMEPELARARSEGCGMAALTVSEGEIYGRFGFGLSTRMITYELDLTARPRLLPGVVERSGARQGRIHQAQGKELVEFGLALRESIAGFRAGQAVRPRGVVENAVGAVNLSEDQLKPDGARQALVFEGPDGVEGYAAFNHQGWGSSSPGPNRVVVKDFQAVSTRARVALWEQLLSLDLVDFLEFRAAPGNELARALSNPRAVRQIRETDVLWTRILDVARVLEHREYLADGELVLLVDDPLGLVTGAYHLRIRDGRAEVVPGRAVSEVDAARAEEGAEAAVGAGESAGSGTADGAGASTELPGAHLLAARDERRTEAEDESELAPQAARVRFPVQLLASAVFQGCEPEVRFGLVTGEGAEEAARLFAVRREPYCDFIF</sequence>
<organism evidence="3 4">
    <name type="scientific">Rothia kristinae</name>
    <dbReference type="NCBI Taxonomy" id="37923"/>
    <lineage>
        <taxon>Bacteria</taxon>
        <taxon>Bacillati</taxon>
        <taxon>Actinomycetota</taxon>
        <taxon>Actinomycetes</taxon>
        <taxon>Micrococcales</taxon>
        <taxon>Micrococcaceae</taxon>
        <taxon>Rothia</taxon>
    </lineage>
</organism>
<evidence type="ECO:0000313" key="4">
    <source>
        <dbReference type="Proteomes" id="UP000053171"/>
    </source>
</evidence>
<dbReference type="PANTHER" id="PTHR37817">
    <property type="entry name" value="N-ACETYLTRANSFERASE EIS"/>
    <property type="match status" value="1"/>
</dbReference>